<sequence length="68" mass="7743">MLTPSKLKPCVGCYFFLYGSSFLKVVYFCWVLHDMSPLVINLVKLTVGLIYFCIASVCGWLDSKYALH</sequence>
<dbReference type="AlphaFoldDB" id="A0A0A9GMB6"/>
<reference evidence="2" key="2">
    <citation type="journal article" date="2015" name="Data Brief">
        <title>Shoot transcriptome of the giant reed, Arundo donax.</title>
        <authorList>
            <person name="Barrero R.A."/>
            <person name="Guerrero F.D."/>
            <person name="Moolhuijzen P."/>
            <person name="Goolsby J.A."/>
            <person name="Tidwell J."/>
            <person name="Bellgard S.E."/>
            <person name="Bellgard M.I."/>
        </authorList>
    </citation>
    <scope>NUCLEOTIDE SEQUENCE</scope>
    <source>
        <tissue evidence="2">Shoot tissue taken approximately 20 cm above the soil surface</tissue>
    </source>
</reference>
<organism evidence="2">
    <name type="scientific">Arundo donax</name>
    <name type="common">Giant reed</name>
    <name type="synonym">Donax arundinaceus</name>
    <dbReference type="NCBI Taxonomy" id="35708"/>
    <lineage>
        <taxon>Eukaryota</taxon>
        <taxon>Viridiplantae</taxon>
        <taxon>Streptophyta</taxon>
        <taxon>Embryophyta</taxon>
        <taxon>Tracheophyta</taxon>
        <taxon>Spermatophyta</taxon>
        <taxon>Magnoliopsida</taxon>
        <taxon>Liliopsida</taxon>
        <taxon>Poales</taxon>
        <taxon>Poaceae</taxon>
        <taxon>PACMAD clade</taxon>
        <taxon>Arundinoideae</taxon>
        <taxon>Arundineae</taxon>
        <taxon>Arundo</taxon>
    </lineage>
</organism>
<accession>A0A0A9GMB6</accession>
<reference evidence="2" key="1">
    <citation type="submission" date="2014-09" db="EMBL/GenBank/DDBJ databases">
        <authorList>
            <person name="Magalhaes I.L.F."/>
            <person name="Oliveira U."/>
            <person name="Santos F.R."/>
            <person name="Vidigal T.H.D.A."/>
            <person name="Brescovit A.D."/>
            <person name="Santos A.J."/>
        </authorList>
    </citation>
    <scope>NUCLEOTIDE SEQUENCE</scope>
    <source>
        <tissue evidence="2">Shoot tissue taken approximately 20 cm above the soil surface</tissue>
    </source>
</reference>
<protein>
    <submittedName>
        <fullName evidence="2">Uncharacterized protein</fullName>
    </submittedName>
</protein>
<keyword evidence="1" id="KW-0472">Membrane</keyword>
<feature type="transmembrane region" description="Helical" evidence="1">
    <location>
        <begin position="12"/>
        <end position="33"/>
    </location>
</feature>
<feature type="transmembrane region" description="Helical" evidence="1">
    <location>
        <begin position="39"/>
        <end position="61"/>
    </location>
</feature>
<name>A0A0A9GMB6_ARUDO</name>
<dbReference type="EMBL" id="GBRH01171616">
    <property type="protein sequence ID" value="JAE26280.1"/>
    <property type="molecule type" value="Transcribed_RNA"/>
</dbReference>
<evidence type="ECO:0000256" key="1">
    <source>
        <dbReference type="SAM" id="Phobius"/>
    </source>
</evidence>
<keyword evidence="1" id="KW-1133">Transmembrane helix</keyword>
<keyword evidence="1" id="KW-0812">Transmembrane</keyword>
<evidence type="ECO:0000313" key="2">
    <source>
        <dbReference type="EMBL" id="JAE26280.1"/>
    </source>
</evidence>
<proteinExistence type="predicted"/>